<organism evidence="1 2">
    <name type="scientific">Lindgomyces ingoldianus</name>
    <dbReference type="NCBI Taxonomy" id="673940"/>
    <lineage>
        <taxon>Eukaryota</taxon>
        <taxon>Fungi</taxon>
        <taxon>Dikarya</taxon>
        <taxon>Ascomycota</taxon>
        <taxon>Pezizomycotina</taxon>
        <taxon>Dothideomycetes</taxon>
        <taxon>Pleosporomycetidae</taxon>
        <taxon>Pleosporales</taxon>
        <taxon>Lindgomycetaceae</taxon>
        <taxon>Lindgomyces</taxon>
    </lineage>
</organism>
<comment type="caution">
    <text evidence="1">The sequence shown here is derived from an EMBL/GenBank/DDBJ whole genome shotgun (WGS) entry which is preliminary data.</text>
</comment>
<accession>A0ACB6RFP1</accession>
<proteinExistence type="predicted"/>
<evidence type="ECO:0000313" key="2">
    <source>
        <dbReference type="Proteomes" id="UP000799755"/>
    </source>
</evidence>
<gene>
    <name evidence="1" type="ORF">BDR25DRAFT_349036</name>
</gene>
<evidence type="ECO:0000313" key="1">
    <source>
        <dbReference type="EMBL" id="KAF2477142.1"/>
    </source>
</evidence>
<name>A0ACB6RFP1_9PLEO</name>
<keyword evidence="2" id="KW-1185">Reference proteome</keyword>
<dbReference type="EMBL" id="MU003493">
    <property type="protein sequence ID" value="KAF2477142.1"/>
    <property type="molecule type" value="Genomic_DNA"/>
</dbReference>
<protein>
    <submittedName>
        <fullName evidence="1">Uncharacterized protein</fullName>
    </submittedName>
</protein>
<dbReference type="Proteomes" id="UP000799755">
    <property type="component" value="Unassembled WGS sequence"/>
</dbReference>
<reference evidence="1" key="1">
    <citation type="journal article" date="2020" name="Stud. Mycol.">
        <title>101 Dothideomycetes genomes: a test case for predicting lifestyles and emergence of pathogens.</title>
        <authorList>
            <person name="Haridas S."/>
            <person name="Albert R."/>
            <person name="Binder M."/>
            <person name="Bloem J."/>
            <person name="Labutti K."/>
            <person name="Salamov A."/>
            <person name="Andreopoulos B."/>
            <person name="Baker S."/>
            <person name="Barry K."/>
            <person name="Bills G."/>
            <person name="Bluhm B."/>
            <person name="Cannon C."/>
            <person name="Castanera R."/>
            <person name="Culley D."/>
            <person name="Daum C."/>
            <person name="Ezra D."/>
            <person name="Gonzalez J."/>
            <person name="Henrissat B."/>
            <person name="Kuo A."/>
            <person name="Liang C."/>
            <person name="Lipzen A."/>
            <person name="Lutzoni F."/>
            <person name="Magnuson J."/>
            <person name="Mondo S."/>
            <person name="Nolan M."/>
            <person name="Ohm R."/>
            <person name="Pangilinan J."/>
            <person name="Park H.-J."/>
            <person name="Ramirez L."/>
            <person name="Alfaro M."/>
            <person name="Sun H."/>
            <person name="Tritt A."/>
            <person name="Yoshinaga Y."/>
            <person name="Zwiers L.-H."/>
            <person name="Turgeon B."/>
            <person name="Goodwin S."/>
            <person name="Spatafora J."/>
            <person name="Crous P."/>
            <person name="Grigoriev I."/>
        </authorList>
    </citation>
    <scope>NUCLEOTIDE SEQUENCE</scope>
    <source>
        <strain evidence="1">ATCC 200398</strain>
    </source>
</reference>
<sequence length="396" mass="44686">MVCIVVSEISGNGVKIRGVGNYVEAKSEKGIKDGTWLFDKIYIITRHKGEFLFASESADAIPLSHGKEPIKRGIETPYVRVCSSSAFNPNNHTIVFTRQIATWFYSSPTAFPRTKDSEGNLWLESDDARLIAYKNRMNSGSPFQSSTFILCMRYSQQRHSAPSNESDSVHSLLQVITVVNKDDDDGFDLSERQSSSQFELETLRKSSGGALIDCCIQYQVNVKTLPFAIAVPTYVFADCLSPYRYGCVLVIIAMCAYIGMRKLGIRPNIYLIVVYINRPFTFKNICLKRFSISDFLRISPYLSPVSQPLGYPRFQMQACILKQSIPLALESHAISPLRHRQGYPFLLEGDASAFNFTKIFYGARNSRKNAQEAKQVKAEGESERNLYYLSVRPKTK</sequence>